<dbReference type="InParanoid" id="A0A1Z5JRC2"/>
<dbReference type="AlphaFoldDB" id="A0A1Z5JRC2"/>
<dbReference type="EMBL" id="BDSP01000107">
    <property type="protein sequence ID" value="GAX16580.1"/>
    <property type="molecule type" value="Genomic_DNA"/>
</dbReference>
<accession>A0A1Z5JRC2</accession>
<organism evidence="1 2">
    <name type="scientific">Fistulifera solaris</name>
    <name type="common">Oleaginous diatom</name>
    <dbReference type="NCBI Taxonomy" id="1519565"/>
    <lineage>
        <taxon>Eukaryota</taxon>
        <taxon>Sar</taxon>
        <taxon>Stramenopiles</taxon>
        <taxon>Ochrophyta</taxon>
        <taxon>Bacillariophyta</taxon>
        <taxon>Bacillariophyceae</taxon>
        <taxon>Bacillariophycidae</taxon>
        <taxon>Naviculales</taxon>
        <taxon>Naviculaceae</taxon>
        <taxon>Fistulifera</taxon>
    </lineage>
</organism>
<gene>
    <name evidence="1" type="ORF">FisN_7Lh309</name>
</gene>
<sequence length="203" mass="23164">MGVQRDLSLLDCSSVSSTVTVDRPKSTTRESTRTVSFDGMANVYHENQMLCSEDCAELWYTAADYKMFKRNTMGMAKTIIQFESQNRAPFSYQRVLEHSFTICKSAVSEHEPFQILSTPSERHHLQRWITAAPNRVGMERWTARSMSKDRQVRRFELAELLLDLQQSQTSEEIIRISCESISRPSRLFAQAMGQASAAALLLV</sequence>
<protein>
    <submittedName>
        <fullName evidence="1">Uncharacterized protein</fullName>
    </submittedName>
</protein>
<evidence type="ECO:0000313" key="2">
    <source>
        <dbReference type="Proteomes" id="UP000198406"/>
    </source>
</evidence>
<keyword evidence="2" id="KW-1185">Reference proteome</keyword>
<dbReference type="Proteomes" id="UP000198406">
    <property type="component" value="Unassembled WGS sequence"/>
</dbReference>
<name>A0A1Z5JRC2_FISSO</name>
<evidence type="ECO:0000313" key="1">
    <source>
        <dbReference type="EMBL" id="GAX16580.1"/>
    </source>
</evidence>
<proteinExistence type="predicted"/>
<reference evidence="1 2" key="1">
    <citation type="journal article" date="2015" name="Plant Cell">
        <title>Oil accumulation by the oleaginous diatom Fistulifera solaris as revealed by the genome and transcriptome.</title>
        <authorList>
            <person name="Tanaka T."/>
            <person name="Maeda Y."/>
            <person name="Veluchamy A."/>
            <person name="Tanaka M."/>
            <person name="Abida H."/>
            <person name="Marechal E."/>
            <person name="Bowler C."/>
            <person name="Muto M."/>
            <person name="Sunaga Y."/>
            <person name="Tanaka M."/>
            <person name="Yoshino T."/>
            <person name="Taniguchi T."/>
            <person name="Fukuda Y."/>
            <person name="Nemoto M."/>
            <person name="Matsumoto M."/>
            <person name="Wong P.S."/>
            <person name="Aburatani S."/>
            <person name="Fujibuchi W."/>
        </authorList>
    </citation>
    <scope>NUCLEOTIDE SEQUENCE [LARGE SCALE GENOMIC DNA]</scope>
    <source>
        <strain evidence="1 2">JPCC DA0580</strain>
    </source>
</reference>
<comment type="caution">
    <text evidence="1">The sequence shown here is derived from an EMBL/GenBank/DDBJ whole genome shotgun (WGS) entry which is preliminary data.</text>
</comment>